<dbReference type="AlphaFoldDB" id="A0A183KFB8"/>
<evidence type="ECO:0000313" key="2">
    <source>
        <dbReference type="Proteomes" id="UP000279833"/>
    </source>
</evidence>
<dbReference type="Proteomes" id="UP000279833">
    <property type="component" value="Unassembled WGS sequence"/>
</dbReference>
<name>A0A183KFB8_9TREM</name>
<accession>A0A183KFB8</accession>
<gene>
    <name evidence="1" type="ORF">SCUD_LOCUS13712</name>
</gene>
<evidence type="ECO:0000313" key="3">
    <source>
        <dbReference type="WBParaSite" id="SCUD_0001371501-mRNA-1"/>
    </source>
</evidence>
<evidence type="ECO:0000313" key="1">
    <source>
        <dbReference type="EMBL" id="VDP53784.1"/>
    </source>
</evidence>
<organism evidence="3">
    <name type="scientific">Schistosoma curassoni</name>
    <dbReference type="NCBI Taxonomy" id="6186"/>
    <lineage>
        <taxon>Eukaryota</taxon>
        <taxon>Metazoa</taxon>
        <taxon>Spiralia</taxon>
        <taxon>Lophotrochozoa</taxon>
        <taxon>Platyhelminthes</taxon>
        <taxon>Trematoda</taxon>
        <taxon>Digenea</taxon>
        <taxon>Strigeidida</taxon>
        <taxon>Schistosomatoidea</taxon>
        <taxon>Schistosomatidae</taxon>
        <taxon>Schistosoma</taxon>
    </lineage>
</organism>
<reference evidence="1 2" key="2">
    <citation type="submission" date="2018-11" db="EMBL/GenBank/DDBJ databases">
        <authorList>
            <consortium name="Pathogen Informatics"/>
        </authorList>
    </citation>
    <scope>NUCLEOTIDE SEQUENCE [LARGE SCALE GENOMIC DNA]</scope>
    <source>
        <strain evidence="1">Dakar</strain>
        <strain evidence="2">Dakar, Senegal</strain>
    </source>
</reference>
<proteinExistence type="predicted"/>
<keyword evidence="2" id="KW-1185">Reference proteome</keyword>
<protein>
    <submittedName>
        <fullName evidence="3">GMC_oxred_C domain-containing protein</fullName>
    </submittedName>
</protein>
<sequence length="102" mass="11253">MFKDHLQTVVGGNQQETVDPGFLLFGTRQLDVPVILREPVLHDVFDPVSPSFIARDATTSLSGRRVTSCGAKIYSLPITILSHHSAHNVEALRLMAEMQLGR</sequence>
<dbReference type="WBParaSite" id="SCUD_0001371501-mRNA-1">
    <property type="protein sequence ID" value="SCUD_0001371501-mRNA-1"/>
    <property type="gene ID" value="SCUD_0001371501"/>
</dbReference>
<dbReference type="EMBL" id="UZAK01036090">
    <property type="protein sequence ID" value="VDP53784.1"/>
    <property type="molecule type" value="Genomic_DNA"/>
</dbReference>
<reference evidence="3" key="1">
    <citation type="submission" date="2016-06" db="UniProtKB">
        <authorList>
            <consortium name="WormBaseParasite"/>
        </authorList>
    </citation>
    <scope>IDENTIFICATION</scope>
</reference>